<name>A0A1I6PUP9_9CAUL</name>
<evidence type="ECO:0000313" key="2">
    <source>
        <dbReference type="Proteomes" id="UP000198788"/>
    </source>
</evidence>
<dbReference type="EMBL" id="FOZV01000002">
    <property type="protein sequence ID" value="SFS43924.1"/>
    <property type="molecule type" value="Genomic_DNA"/>
</dbReference>
<sequence>MLNETYAVALAIVAFLLTFLVPVRGVSVLGPRPLRRLRAGLARVHIRRR</sequence>
<dbReference type="Proteomes" id="UP000198788">
    <property type="component" value="Unassembled WGS sequence"/>
</dbReference>
<organism evidence="1 2">
    <name type="scientific">Brevundimonas viscosa</name>
    <dbReference type="NCBI Taxonomy" id="871741"/>
    <lineage>
        <taxon>Bacteria</taxon>
        <taxon>Pseudomonadati</taxon>
        <taxon>Pseudomonadota</taxon>
        <taxon>Alphaproteobacteria</taxon>
        <taxon>Caulobacterales</taxon>
        <taxon>Caulobacteraceae</taxon>
        <taxon>Brevundimonas</taxon>
    </lineage>
</organism>
<keyword evidence="2" id="KW-1185">Reference proteome</keyword>
<evidence type="ECO:0000313" key="1">
    <source>
        <dbReference type="EMBL" id="SFS43924.1"/>
    </source>
</evidence>
<dbReference type="RefSeq" id="WP_177221804.1">
    <property type="nucleotide sequence ID" value="NZ_FOZV01000002.1"/>
</dbReference>
<gene>
    <name evidence="1" type="ORF">SAMN05192570_1293</name>
</gene>
<accession>A0A1I6PUP9</accession>
<reference evidence="2" key="1">
    <citation type="submission" date="2016-10" db="EMBL/GenBank/DDBJ databases">
        <authorList>
            <person name="Varghese N."/>
            <person name="Submissions S."/>
        </authorList>
    </citation>
    <scope>NUCLEOTIDE SEQUENCE [LARGE SCALE GENOMIC DNA]</scope>
    <source>
        <strain evidence="2">CGMCC 1.10683</strain>
    </source>
</reference>
<protein>
    <submittedName>
        <fullName evidence="1">Uncharacterized protein</fullName>
    </submittedName>
</protein>
<proteinExistence type="predicted"/>
<dbReference type="AlphaFoldDB" id="A0A1I6PUP9"/>